<keyword evidence="3" id="KW-1185">Reference proteome</keyword>
<dbReference type="Proteomes" id="UP000235392">
    <property type="component" value="Unassembled WGS sequence"/>
</dbReference>
<evidence type="ECO:0000313" key="1">
    <source>
        <dbReference type="EMBL" id="PLW36211.1"/>
    </source>
</evidence>
<comment type="caution">
    <text evidence="2">The sequence shown here is derived from an EMBL/GenBank/DDBJ whole genome shotgun (WGS) entry which is preliminary data.</text>
</comment>
<organism evidence="2 4">
    <name type="scientific">Puccinia coronata f. sp. avenae</name>
    <dbReference type="NCBI Taxonomy" id="200324"/>
    <lineage>
        <taxon>Eukaryota</taxon>
        <taxon>Fungi</taxon>
        <taxon>Dikarya</taxon>
        <taxon>Basidiomycota</taxon>
        <taxon>Pucciniomycotina</taxon>
        <taxon>Pucciniomycetes</taxon>
        <taxon>Pucciniales</taxon>
        <taxon>Pucciniaceae</taxon>
        <taxon>Puccinia</taxon>
    </lineage>
</organism>
<sequence length="84" mass="9179">MFTAQGIDDEVLTVSVGRMTGNQRAAFIANVVWMRSRGAWNGSGCSTQLKTTTLPGLDKAKPQMMMMELSTGPLAKRKVMQSKK</sequence>
<protein>
    <submittedName>
        <fullName evidence="2">Uncharacterized protein</fullName>
    </submittedName>
</protein>
<dbReference type="EMBL" id="PGCI01000121">
    <property type="protein sequence ID" value="PLW38958.1"/>
    <property type="molecule type" value="Genomic_DNA"/>
</dbReference>
<evidence type="ECO:0000313" key="2">
    <source>
        <dbReference type="EMBL" id="PLW38958.1"/>
    </source>
</evidence>
<proteinExistence type="predicted"/>
<accession>A0A2N5UMH1</accession>
<gene>
    <name evidence="1" type="ORF">PCANC_20384</name>
    <name evidence="2" type="ORF">PCASD_11716</name>
</gene>
<name>A0A2N5UMH1_9BASI</name>
<reference evidence="3 4" key="1">
    <citation type="submission" date="2017-11" db="EMBL/GenBank/DDBJ databases">
        <title>De novo assembly and phasing of dikaryotic genomes from two isolates of Puccinia coronata f. sp. avenae, the causal agent of oat crown rust.</title>
        <authorList>
            <person name="Miller M.E."/>
            <person name="Zhang Y."/>
            <person name="Omidvar V."/>
            <person name="Sperschneider J."/>
            <person name="Schwessinger B."/>
            <person name="Raley C."/>
            <person name="Palmer J.M."/>
            <person name="Garnica D."/>
            <person name="Upadhyaya N."/>
            <person name="Rathjen J."/>
            <person name="Taylor J.M."/>
            <person name="Park R.F."/>
            <person name="Dodds P.N."/>
            <person name="Hirsch C.D."/>
            <person name="Kianian S.F."/>
            <person name="Figueroa M."/>
        </authorList>
    </citation>
    <scope>NUCLEOTIDE SEQUENCE [LARGE SCALE GENOMIC DNA]</scope>
    <source>
        <strain evidence="1">12NC29</strain>
        <strain evidence="2">12SD80</strain>
    </source>
</reference>
<dbReference type="EMBL" id="PGCJ01000243">
    <property type="protein sequence ID" value="PLW36211.1"/>
    <property type="molecule type" value="Genomic_DNA"/>
</dbReference>
<dbReference type="Proteomes" id="UP000235388">
    <property type="component" value="Unassembled WGS sequence"/>
</dbReference>
<evidence type="ECO:0000313" key="4">
    <source>
        <dbReference type="Proteomes" id="UP000235392"/>
    </source>
</evidence>
<evidence type="ECO:0000313" key="3">
    <source>
        <dbReference type="Proteomes" id="UP000235388"/>
    </source>
</evidence>
<dbReference type="AlphaFoldDB" id="A0A2N5UMH1"/>